<dbReference type="SUPFAM" id="SSF103473">
    <property type="entry name" value="MFS general substrate transporter"/>
    <property type="match status" value="1"/>
</dbReference>
<keyword evidence="2" id="KW-1185">Reference proteome</keyword>
<dbReference type="RefSeq" id="WP_229890145.1">
    <property type="nucleotide sequence ID" value="NZ_BMTK01000023.1"/>
</dbReference>
<dbReference type="Proteomes" id="UP000579523">
    <property type="component" value="Unassembled WGS sequence"/>
</dbReference>
<dbReference type="AlphaFoldDB" id="A0A7W7PW54"/>
<reference evidence="1 2" key="1">
    <citation type="submission" date="2020-08" db="EMBL/GenBank/DDBJ databases">
        <title>Genomic Encyclopedia of Type Strains, Phase III (KMG-III): the genomes of soil and plant-associated and newly described type strains.</title>
        <authorList>
            <person name="Whitman W."/>
        </authorList>
    </citation>
    <scope>NUCLEOTIDE SEQUENCE [LARGE SCALE GENOMIC DNA]</scope>
    <source>
        <strain evidence="1 2">CECT 3273</strain>
    </source>
</reference>
<comment type="caution">
    <text evidence="1">The sequence shown here is derived from an EMBL/GenBank/DDBJ whole genome shotgun (WGS) entry which is preliminary data.</text>
</comment>
<sequence>MIVLRGLPGLTAAVFAPSALSYVAQHIAPQRRSTSLTCITSGMPAAAAVVQTGAQAVAAGIGWASDGVDADVRAGGGGCRDAAEGTVFCSAPFPPVIGDQSALCR</sequence>
<dbReference type="InterPro" id="IPR036259">
    <property type="entry name" value="MFS_trans_sf"/>
</dbReference>
<protein>
    <submittedName>
        <fullName evidence="1">MFS family permease</fullName>
    </submittedName>
</protein>
<proteinExistence type="predicted"/>
<gene>
    <name evidence="1" type="ORF">FHS37_006532</name>
</gene>
<evidence type="ECO:0000313" key="2">
    <source>
        <dbReference type="Proteomes" id="UP000579523"/>
    </source>
</evidence>
<name>A0A7W7PW54_9ACTN</name>
<dbReference type="EMBL" id="JACHJI010000016">
    <property type="protein sequence ID" value="MBB4902435.1"/>
    <property type="molecule type" value="Genomic_DNA"/>
</dbReference>
<organism evidence="1 2">
    <name type="scientific">Streptomyces griseomycini</name>
    <dbReference type="NCBI Taxonomy" id="66895"/>
    <lineage>
        <taxon>Bacteria</taxon>
        <taxon>Bacillati</taxon>
        <taxon>Actinomycetota</taxon>
        <taxon>Actinomycetes</taxon>
        <taxon>Kitasatosporales</taxon>
        <taxon>Streptomycetaceae</taxon>
        <taxon>Streptomyces</taxon>
    </lineage>
</organism>
<evidence type="ECO:0000313" key="1">
    <source>
        <dbReference type="EMBL" id="MBB4902435.1"/>
    </source>
</evidence>
<accession>A0A7W7PW54</accession>